<dbReference type="AlphaFoldDB" id="A0A7X0VCC7"/>
<evidence type="ECO:0000256" key="1">
    <source>
        <dbReference type="ARBA" id="ARBA00004651"/>
    </source>
</evidence>
<protein>
    <submittedName>
        <fullName evidence="8">PLDc N-terminal domain-containing protein</fullName>
    </submittedName>
</protein>
<evidence type="ECO:0000256" key="5">
    <source>
        <dbReference type="ARBA" id="ARBA00023136"/>
    </source>
</evidence>
<feature type="domain" description="Cardiolipin synthase N-terminal" evidence="7">
    <location>
        <begin position="11"/>
        <end position="54"/>
    </location>
</feature>
<dbReference type="InterPro" id="IPR027379">
    <property type="entry name" value="CLS_N"/>
</dbReference>
<dbReference type="GO" id="GO:0005886">
    <property type="term" value="C:plasma membrane"/>
    <property type="evidence" value="ECO:0007669"/>
    <property type="project" value="UniProtKB-SubCell"/>
</dbReference>
<proteinExistence type="predicted"/>
<keyword evidence="3 6" id="KW-0812">Transmembrane</keyword>
<feature type="transmembrane region" description="Helical" evidence="6">
    <location>
        <begin position="33"/>
        <end position="52"/>
    </location>
</feature>
<organism evidence="8 9">
    <name type="scientific">Nocardioides luti</name>
    <dbReference type="NCBI Taxonomy" id="2761101"/>
    <lineage>
        <taxon>Bacteria</taxon>
        <taxon>Bacillati</taxon>
        <taxon>Actinomycetota</taxon>
        <taxon>Actinomycetes</taxon>
        <taxon>Propionibacteriales</taxon>
        <taxon>Nocardioidaceae</taxon>
        <taxon>Nocardioides</taxon>
    </lineage>
</organism>
<sequence>MVPSAGFVLLLVAYAVVFVLWPLWQALRAGQLLWALVIFFLSPLGAIAWYLLGRDRRRS</sequence>
<dbReference type="Proteomes" id="UP000523955">
    <property type="component" value="Unassembled WGS sequence"/>
</dbReference>
<comment type="caution">
    <text evidence="8">The sequence shown here is derived from an EMBL/GenBank/DDBJ whole genome shotgun (WGS) entry which is preliminary data.</text>
</comment>
<keyword evidence="2" id="KW-1003">Cell membrane</keyword>
<evidence type="ECO:0000256" key="6">
    <source>
        <dbReference type="SAM" id="Phobius"/>
    </source>
</evidence>
<keyword evidence="9" id="KW-1185">Reference proteome</keyword>
<evidence type="ECO:0000256" key="4">
    <source>
        <dbReference type="ARBA" id="ARBA00022989"/>
    </source>
</evidence>
<evidence type="ECO:0000256" key="2">
    <source>
        <dbReference type="ARBA" id="ARBA00022475"/>
    </source>
</evidence>
<evidence type="ECO:0000313" key="9">
    <source>
        <dbReference type="Proteomes" id="UP000523955"/>
    </source>
</evidence>
<evidence type="ECO:0000313" key="8">
    <source>
        <dbReference type="EMBL" id="MBB6628093.1"/>
    </source>
</evidence>
<keyword evidence="4 6" id="KW-1133">Transmembrane helix</keyword>
<evidence type="ECO:0000259" key="7">
    <source>
        <dbReference type="Pfam" id="PF13396"/>
    </source>
</evidence>
<keyword evidence="5 6" id="KW-0472">Membrane</keyword>
<feature type="transmembrane region" description="Helical" evidence="6">
    <location>
        <begin position="7"/>
        <end position="27"/>
    </location>
</feature>
<dbReference type="EMBL" id="JACKXE010000001">
    <property type="protein sequence ID" value="MBB6628093.1"/>
    <property type="molecule type" value="Genomic_DNA"/>
</dbReference>
<dbReference type="Pfam" id="PF13396">
    <property type="entry name" value="PLDc_N"/>
    <property type="match status" value="1"/>
</dbReference>
<gene>
    <name evidence="8" type="ORF">H5V45_12260</name>
</gene>
<evidence type="ECO:0000256" key="3">
    <source>
        <dbReference type="ARBA" id="ARBA00022692"/>
    </source>
</evidence>
<accession>A0A7X0VCC7</accession>
<name>A0A7X0VCC7_9ACTN</name>
<reference evidence="8 9" key="1">
    <citation type="submission" date="2020-08" db="EMBL/GenBank/DDBJ databases">
        <authorList>
            <person name="Seo M.-J."/>
        </authorList>
    </citation>
    <scope>NUCLEOTIDE SEQUENCE [LARGE SCALE GENOMIC DNA]</scope>
    <source>
        <strain evidence="8 9">KIGAM211</strain>
    </source>
</reference>
<comment type="subcellular location">
    <subcellularLocation>
        <location evidence="1">Cell membrane</location>
        <topology evidence="1">Multi-pass membrane protein</topology>
    </subcellularLocation>
</comment>